<comment type="caution">
    <text evidence="7">The sequence shown here is derived from an EMBL/GenBank/DDBJ whole genome shotgun (WGS) entry which is preliminary data.</text>
</comment>
<feature type="transmembrane region" description="Helical" evidence="6">
    <location>
        <begin position="75"/>
        <end position="97"/>
    </location>
</feature>
<keyword evidence="8" id="KW-1185">Reference proteome</keyword>
<dbReference type="InterPro" id="IPR001123">
    <property type="entry name" value="LeuE-type"/>
</dbReference>
<dbReference type="PANTHER" id="PTHR30086:SF21">
    <property type="entry name" value="TRANSPORT PROTEIN"/>
    <property type="match status" value="1"/>
</dbReference>
<dbReference type="Proteomes" id="UP001369082">
    <property type="component" value="Unassembled WGS sequence"/>
</dbReference>
<keyword evidence="3 6" id="KW-0812">Transmembrane</keyword>
<protein>
    <submittedName>
        <fullName evidence="7">LysE family transporter</fullName>
    </submittedName>
</protein>
<dbReference type="RefSeq" id="WP_341599038.1">
    <property type="nucleotide sequence ID" value="NZ_JBAKAZ010000103.1"/>
</dbReference>
<accession>A0ABU9GU55</accession>
<evidence type="ECO:0000256" key="5">
    <source>
        <dbReference type="ARBA" id="ARBA00023136"/>
    </source>
</evidence>
<organism evidence="7 8">
    <name type="scientific">Psychromonas aquatilis</name>
    <dbReference type="NCBI Taxonomy" id="2005072"/>
    <lineage>
        <taxon>Bacteria</taxon>
        <taxon>Pseudomonadati</taxon>
        <taxon>Pseudomonadota</taxon>
        <taxon>Gammaproteobacteria</taxon>
        <taxon>Alteromonadales</taxon>
        <taxon>Psychromonadaceae</taxon>
        <taxon>Psychromonas</taxon>
    </lineage>
</organism>
<proteinExistence type="predicted"/>
<evidence type="ECO:0000256" key="1">
    <source>
        <dbReference type="ARBA" id="ARBA00004651"/>
    </source>
</evidence>
<dbReference type="Pfam" id="PF01810">
    <property type="entry name" value="LysE"/>
    <property type="match status" value="1"/>
</dbReference>
<gene>
    <name evidence="7" type="ORF">V6256_14760</name>
</gene>
<dbReference type="PANTHER" id="PTHR30086">
    <property type="entry name" value="ARGININE EXPORTER PROTEIN ARGO"/>
    <property type="match status" value="1"/>
</dbReference>
<keyword evidence="5 6" id="KW-0472">Membrane</keyword>
<dbReference type="EMBL" id="JBAKAZ010000103">
    <property type="protein sequence ID" value="MEL0630863.1"/>
    <property type="molecule type" value="Genomic_DNA"/>
</dbReference>
<sequence length="211" mass="23258">MESLINTFMAELIAVSAIAALMAVIPGADFVMVTRTSIRNGRWAGLYTTFGVCISICIHATYSIAGLAVVIANSVWIFSMIKYLGAAYLVYIAWQLLTTRELLTNNQPIENDEISRFSALSLGFMSNILNPKAPIFFISIFTQVVSLDTPLVMQISYGLIIAMAHLIWFSSVALLLSHPSLLPRFNKHKKKIDNVAGIILILFSVKLTLLS</sequence>
<reference evidence="7 8" key="1">
    <citation type="submission" date="2024-02" db="EMBL/GenBank/DDBJ databases">
        <title>Bacteria isolated from the canopy kelp, Nereocystis luetkeana.</title>
        <authorList>
            <person name="Pfister C.A."/>
            <person name="Younker I.T."/>
            <person name="Light S.H."/>
        </authorList>
    </citation>
    <scope>NUCLEOTIDE SEQUENCE [LARGE SCALE GENOMIC DNA]</scope>
    <source>
        <strain evidence="7 8">TI.1.05</strain>
    </source>
</reference>
<feature type="transmembrane region" description="Helical" evidence="6">
    <location>
        <begin position="154"/>
        <end position="176"/>
    </location>
</feature>
<keyword evidence="4 6" id="KW-1133">Transmembrane helix</keyword>
<dbReference type="PIRSF" id="PIRSF006324">
    <property type="entry name" value="LeuE"/>
    <property type="match status" value="1"/>
</dbReference>
<name>A0ABU9GU55_9GAMM</name>
<evidence type="ECO:0000256" key="4">
    <source>
        <dbReference type="ARBA" id="ARBA00022989"/>
    </source>
</evidence>
<evidence type="ECO:0000256" key="3">
    <source>
        <dbReference type="ARBA" id="ARBA00022692"/>
    </source>
</evidence>
<comment type="subcellular location">
    <subcellularLocation>
        <location evidence="1">Cell membrane</location>
        <topology evidence="1">Multi-pass membrane protein</topology>
    </subcellularLocation>
</comment>
<evidence type="ECO:0000313" key="8">
    <source>
        <dbReference type="Proteomes" id="UP001369082"/>
    </source>
</evidence>
<evidence type="ECO:0000256" key="2">
    <source>
        <dbReference type="ARBA" id="ARBA00022475"/>
    </source>
</evidence>
<feature type="transmembrane region" description="Helical" evidence="6">
    <location>
        <begin position="117"/>
        <end position="142"/>
    </location>
</feature>
<evidence type="ECO:0000256" key="6">
    <source>
        <dbReference type="SAM" id="Phobius"/>
    </source>
</evidence>
<feature type="transmembrane region" description="Helical" evidence="6">
    <location>
        <begin position="12"/>
        <end position="32"/>
    </location>
</feature>
<feature type="transmembrane region" description="Helical" evidence="6">
    <location>
        <begin position="44"/>
        <end position="69"/>
    </location>
</feature>
<keyword evidence="2" id="KW-1003">Cell membrane</keyword>
<evidence type="ECO:0000313" key="7">
    <source>
        <dbReference type="EMBL" id="MEL0630863.1"/>
    </source>
</evidence>